<sequence>MKEENRRKRCSRRVKSKELEMRRSRVKCPNNDAFFFGTQFILNPSDWSRRFERKRKYLLTTWDSIEDLSRGDGVGSHVSLGAPGVYRAKKVELLDGGETHRNRENVYCTLVDNKQTLPWTLLLLDNAFSRGRAFLGY</sequence>
<dbReference type="EMBL" id="BMAT01011802">
    <property type="protein sequence ID" value="GFR79497.1"/>
    <property type="molecule type" value="Genomic_DNA"/>
</dbReference>
<proteinExistence type="predicted"/>
<evidence type="ECO:0000313" key="1">
    <source>
        <dbReference type="EMBL" id="GFR79497.1"/>
    </source>
</evidence>
<accession>A0AAV4G1T2</accession>
<dbReference type="Proteomes" id="UP000762676">
    <property type="component" value="Unassembled WGS sequence"/>
</dbReference>
<evidence type="ECO:0000313" key="2">
    <source>
        <dbReference type="Proteomes" id="UP000762676"/>
    </source>
</evidence>
<dbReference type="AlphaFoldDB" id="A0AAV4G1T2"/>
<gene>
    <name evidence="1" type="ORF">ElyMa_005876800</name>
</gene>
<name>A0AAV4G1T2_9GAST</name>
<comment type="caution">
    <text evidence="1">The sequence shown here is derived from an EMBL/GenBank/DDBJ whole genome shotgun (WGS) entry which is preliminary data.</text>
</comment>
<keyword evidence="2" id="KW-1185">Reference proteome</keyword>
<protein>
    <submittedName>
        <fullName evidence="1">Uncharacterized protein</fullName>
    </submittedName>
</protein>
<reference evidence="1 2" key="1">
    <citation type="journal article" date="2021" name="Elife">
        <title>Chloroplast acquisition without the gene transfer in kleptoplastic sea slugs, Plakobranchus ocellatus.</title>
        <authorList>
            <person name="Maeda T."/>
            <person name="Takahashi S."/>
            <person name="Yoshida T."/>
            <person name="Shimamura S."/>
            <person name="Takaki Y."/>
            <person name="Nagai Y."/>
            <person name="Toyoda A."/>
            <person name="Suzuki Y."/>
            <person name="Arimoto A."/>
            <person name="Ishii H."/>
            <person name="Satoh N."/>
            <person name="Nishiyama T."/>
            <person name="Hasebe M."/>
            <person name="Maruyama T."/>
            <person name="Minagawa J."/>
            <person name="Obokata J."/>
            <person name="Shigenobu S."/>
        </authorList>
    </citation>
    <scope>NUCLEOTIDE SEQUENCE [LARGE SCALE GENOMIC DNA]</scope>
</reference>
<organism evidence="1 2">
    <name type="scientific">Elysia marginata</name>
    <dbReference type="NCBI Taxonomy" id="1093978"/>
    <lineage>
        <taxon>Eukaryota</taxon>
        <taxon>Metazoa</taxon>
        <taxon>Spiralia</taxon>
        <taxon>Lophotrochozoa</taxon>
        <taxon>Mollusca</taxon>
        <taxon>Gastropoda</taxon>
        <taxon>Heterobranchia</taxon>
        <taxon>Euthyneura</taxon>
        <taxon>Panpulmonata</taxon>
        <taxon>Sacoglossa</taxon>
        <taxon>Placobranchoidea</taxon>
        <taxon>Plakobranchidae</taxon>
        <taxon>Elysia</taxon>
    </lineage>
</organism>